<feature type="domain" description="RNA polymerase sigma factor 70 region 4 type 2" evidence="7">
    <location>
        <begin position="127"/>
        <end position="178"/>
    </location>
</feature>
<dbReference type="InterPro" id="IPR013324">
    <property type="entry name" value="RNA_pol_sigma_r3/r4-like"/>
</dbReference>
<comment type="caution">
    <text evidence="8">The sequence shown here is derived from an EMBL/GenBank/DDBJ whole genome shotgun (WGS) entry which is preliminary data.</text>
</comment>
<evidence type="ECO:0000256" key="4">
    <source>
        <dbReference type="ARBA" id="ARBA00023125"/>
    </source>
</evidence>
<dbReference type="InterPro" id="IPR007627">
    <property type="entry name" value="RNA_pol_sigma70_r2"/>
</dbReference>
<evidence type="ECO:0000256" key="5">
    <source>
        <dbReference type="ARBA" id="ARBA00023163"/>
    </source>
</evidence>
<dbReference type="InterPro" id="IPR013249">
    <property type="entry name" value="RNA_pol_sigma70_r4_t2"/>
</dbReference>
<dbReference type="SUPFAM" id="SSF88946">
    <property type="entry name" value="Sigma2 domain of RNA polymerase sigma factors"/>
    <property type="match status" value="1"/>
</dbReference>
<dbReference type="Pfam" id="PF08281">
    <property type="entry name" value="Sigma70_r4_2"/>
    <property type="match status" value="1"/>
</dbReference>
<proteinExistence type="inferred from homology"/>
<protein>
    <submittedName>
        <fullName evidence="8">RNA polymerase sigma factor</fullName>
    </submittedName>
</protein>
<dbReference type="PANTHER" id="PTHR43133">
    <property type="entry name" value="RNA POLYMERASE ECF-TYPE SIGMA FACTO"/>
    <property type="match status" value="1"/>
</dbReference>
<dbReference type="InterPro" id="IPR036388">
    <property type="entry name" value="WH-like_DNA-bd_sf"/>
</dbReference>
<feature type="domain" description="RNA polymerase sigma-70 region 2" evidence="6">
    <location>
        <begin position="25"/>
        <end position="90"/>
    </location>
</feature>
<dbReference type="InterPro" id="IPR014284">
    <property type="entry name" value="RNA_pol_sigma-70_dom"/>
</dbReference>
<keyword evidence="3" id="KW-0731">Sigma factor</keyword>
<keyword evidence="2" id="KW-0805">Transcription regulation</keyword>
<dbReference type="RefSeq" id="WP_144939842.1">
    <property type="nucleotide sequence ID" value="NZ_JBHTIU010000104.1"/>
</dbReference>
<dbReference type="PANTHER" id="PTHR43133:SF8">
    <property type="entry name" value="RNA POLYMERASE SIGMA FACTOR HI_1459-RELATED"/>
    <property type="match status" value="1"/>
</dbReference>
<dbReference type="Gene3D" id="1.10.10.10">
    <property type="entry name" value="Winged helix-like DNA-binding domain superfamily/Winged helix DNA-binding domain"/>
    <property type="match status" value="1"/>
</dbReference>
<comment type="similarity">
    <text evidence="1">Belongs to the sigma-70 factor family. ECF subfamily.</text>
</comment>
<dbReference type="EMBL" id="JBHTIU010000104">
    <property type="protein sequence ID" value="MFD0872225.1"/>
    <property type="molecule type" value="Genomic_DNA"/>
</dbReference>
<gene>
    <name evidence="8" type="ORF">ACFQ03_24190</name>
</gene>
<evidence type="ECO:0000256" key="1">
    <source>
        <dbReference type="ARBA" id="ARBA00010641"/>
    </source>
</evidence>
<name>A0ABW3DJ83_9BACL</name>
<sequence length="190" mass="22703">MPSHLILLYDADFYSLSESLQREVYREFYTLVYPLVFAMVRDHGAAEDIIQDAFLRAIDKAAQVEEPEKFESWLKTLTKNYTLSFLRKWSRQRDELLSDDVFLYKEFSMNGEALPVDKEVELTMMKEAIARYLDRLKPEYRQIVEMRWIHNLSYKEMADALQVTEGSIRQKLFRAREAIKNKLKEEWGNR</sequence>
<reference evidence="9" key="1">
    <citation type="journal article" date="2019" name="Int. J. Syst. Evol. Microbiol.">
        <title>The Global Catalogue of Microorganisms (GCM) 10K type strain sequencing project: providing services to taxonomists for standard genome sequencing and annotation.</title>
        <authorList>
            <consortium name="The Broad Institute Genomics Platform"/>
            <consortium name="The Broad Institute Genome Sequencing Center for Infectious Disease"/>
            <person name="Wu L."/>
            <person name="Ma J."/>
        </authorList>
    </citation>
    <scope>NUCLEOTIDE SEQUENCE [LARGE SCALE GENOMIC DNA]</scope>
    <source>
        <strain evidence="9">CCUG 57263</strain>
    </source>
</reference>
<evidence type="ECO:0000313" key="9">
    <source>
        <dbReference type="Proteomes" id="UP001597120"/>
    </source>
</evidence>
<evidence type="ECO:0000256" key="3">
    <source>
        <dbReference type="ARBA" id="ARBA00023082"/>
    </source>
</evidence>
<dbReference type="InterPro" id="IPR039425">
    <property type="entry name" value="RNA_pol_sigma-70-like"/>
</dbReference>
<keyword evidence="5" id="KW-0804">Transcription</keyword>
<evidence type="ECO:0000259" key="6">
    <source>
        <dbReference type="Pfam" id="PF04542"/>
    </source>
</evidence>
<dbReference type="CDD" id="cd06171">
    <property type="entry name" value="Sigma70_r4"/>
    <property type="match status" value="1"/>
</dbReference>
<evidence type="ECO:0000256" key="2">
    <source>
        <dbReference type="ARBA" id="ARBA00023015"/>
    </source>
</evidence>
<dbReference type="Gene3D" id="1.10.1740.10">
    <property type="match status" value="1"/>
</dbReference>
<dbReference type="SUPFAM" id="SSF88659">
    <property type="entry name" value="Sigma3 and sigma4 domains of RNA polymerase sigma factors"/>
    <property type="match status" value="1"/>
</dbReference>
<dbReference type="Pfam" id="PF04542">
    <property type="entry name" value="Sigma70_r2"/>
    <property type="match status" value="1"/>
</dbReference>
<dbReference type="NCBIfam" id="TIGR02937">
    <property type="entry name" value="sigma70-ECF"/>
    <property type="match status" value="1"/>
</dbReference>
<evidence type="ECO:0000259" key="7">
    <source>
        <dbReference type="Pfam" id="PF08281"/>
    </source>
</evidence>
<keyword evidence="4" id="KW-0238">DNA-binding</keyword>
<keyword evidence="9" id="KW-1185">Reference proteome</keyword>
<organism evidence="8 9">
    <name type="scientific">Paenibacillus residui</name>
    <dbReference type="NCBI Taxonomy" id="629724"/>
    <lineage>
        <taxon>Bacteria</taxon>
        <taxon>Bacillati</taxon>
        <taxon>Bacillota</taxon>
        <taxon>Bacilli</taxon>
        <taxon>Bacillales</taxon>
        <taxon>Paenibacillaceae</taxon>
        <taxon>Paenibacillus</taxon>
    </lineage>
</organism>
<dbReference type="Proteomes" id="UP001597120">
    <property type="component" value="Unassembled WGS sequence"/>
</dbReference>
<dbReference type="InterPro" id="IPR013325">
    <property type="entry name" value="RNA_pol_sigma_r2"/>
</dbReference>
<evidence type="ECO:0000313" key="8">
    <source>
        <dbReference type="EMBL" id="MFD0872225.1"/>
    </source>
</evidence>
<accession>A0ABW3DJ83</accession>